<dbReference type="Gene3D" id="3.40.190.100">
    <property type="entry name" value="Glycine betaine-binding periplasmic protein, domain 2"/>
    <property type="match status" value="1"/>
</dbReference>
<dbReference type="Gene3D" id="3.40.190.10">
    <property type="entry name" value="Periplasmic binding protein-like II"/>
    <property type="match status" value="1"/>
</dbReference>
<dbReference type="SUPFAM" id="SSF53850">
    <property type="entry name" value="Periplasmic binding protein-like II"/>
    <property type="match status" value="1"/>
</dbReference>
<evidence type="ECO:0000256" key="5">
    <source>
        <dbReference type="SAM" id="SignalP"/>
    </source>
</evidence>
<dbReference type="Pfam" id="PF04069">
    <property type="entry name" value="OpuAC"/>
    <property type="match status" value="1"/>
</dbReference>
<dbReference type="PANTHER" id="PTHR47737:SF1">
    <property type="entry name" value="GLYCINE BETAINE_PROLINE BETAINE TRANSPORT SYSTEM PERMEASE PROTEIN PROW"/>
    <property type="match status" value="1"/>
</dbReference>
<reference evidence="7" key="1">
    <citation type="submission" date="2020-12" db="EMBL/GenBank/DDBJ databases">
        <title>Vagococcus allomyrinae sp. nov. and Enterococcus lavae sp. nov., isolated from the larvae of Allomyrina dichotoma.</title>
        <authorList>
            <person name="Lee S.D."/>
        </authorList>
    </citation>
    <scope>NUCLEOTIDE SEQUENCE</scope>
    <source>
        <strain evidence="7">BWB3-3</strain>
    </source>
</reference>
<dbReference type="GO" id="GO:0043190">
    <property type="term" value="C:ATP-binding cassette (ABC) transporter complex"/>
    <property type="evidence" value="ECO:0007669"/>
    <property type="project" value="InterPro"/>
</dbReference>
<proteinExistence type="predicted"/>
<keyword evidence="5" id="KW-0732">Signal</keyword>
<evidence type="ECO:0000256" key="4">
    <source>
        <dbReference type="ARBA" id="ARBA00023136"/>
    </source>
</evidence>
<dbReference type="PANTHER" id="PTHR47737">
    <property type="entry name" value="GLYCINE BETAINE/PROLINE BETAINE TRANSPORT SYSTEM PERMEASE PROTEIN PROW"/>
    <property type="match status" value="1"/>
</dbReference>
<dbReference type="CDD" id="cd13639">
    <property type="entry name" value="PBP2_OpuAC_like"/>
    <property type="match status" value="1"/>
</dbReference>
<dbReference type="GO" id="GO:0005275">
    <property type="term" value="F:amine transmembrane transporter activity"/>
    <property type="evidence" value="ECO:0007669"/>
    <property type="project" value="TreeGrafter"/>
</dbReference>
<dbReference type="GO" id="GO:0031460">
    <property type="term" value="P:glycine betaine transport"/>
    <property type="evidence" value="ECO:0007669"/>
    <property type="project" value="TreeGrafter"/>
</dbReference>
<dbReference type="PROSITE" id="PS51257">
    <property type="entry name" value="PROKAR_LIPOPROTEIN"/>
    <property type="match status" value="1"/>
</dbReference>
<dbReference type="Proteomes" id="UP000674938">
    <property type="component" value="Unassembled WGS sequence"/>
</dbReference>
<dbReference type="AlphaFoldDB" id="A0A940SWT4"/>
<dbReference type="EMBL" id="JAEEGA010000007">
    <property type="protein sequence ID" value="MBP1041683.1"/>
    <property type="molecule type" value="Genomic_DNA"/>
</dbReference>
<accession>A0A940SWT4</accession>
<organism evidence="7 8">
    <name type="scientific">Vagococcus allomyrinae</name>
    <dbReference type="NCBI Taxonomy" id="2794353"/>
    <lineage>
        <taxon>Bacteria</taxon>
        <taxon>Bacillati</taxon>
        <taxon>Bacillota</taxon>
        <taxon>Bacilli</taxon>
        <taxon>Lactobacillales</taxon>
        <taxon>Enterococcaceae</taxon>
        <taxon>Vagococcus</taxon>
    </lineage>
</organism>
<comment type="caution">
    <text evidence="7">The sequence shown here is derived from an EMBL/GenBank/DDBJ whole genome shotgun (WGS) entry which is preliminary data.</text>
</comment>
<dbReference type="InterPro" id="IPR007210">
    <property type="entry name" value="ABC_Gly_betaine_transp_sub-bd"/>
</dbReference>
<feature type="signal peptide" evidence="5">
    <location>
        <begin position="1"/>
        <end position="32"/>
    </location>
</feature>
<evidence type="ECO:0000256" key="3">
    <source>
        <dbReference type="ARBA" id="ARBA00022475"/>
    </source>
</evidence>
<evidence type="ECO:0000313" key="7">
    <source>
        <dbReference type="EMBL" id="MBP1041683.1"/>
    </source>
</evidence>
<keyword evidence="3" id="KW-1003">Cell membrane</keyword>
<dbReference type="GO" id="GO:0015226">
    <property type="term" value="F:carnitine transmembrane transporter activity"/>
    <property type="evidence" value="ECO:0007669"/>
    <property type="project" value="TreeGrafter"/>
</dbReference>
<sequence length="291" mass="32451">MKVRRSFFVKRTKWMIGLFCLLTVAISGCSQAEQGDSKGDVSLVYVEWDTELASTNVIAQVIEEMGYNVSLTPLDNAIMWESIAKGEADGMVAAWLPNTSGAHYEKFKDKVDNLGVNLPTARVGLVVPTYMEVDSIADLDEQAKKTIVGIEPGAGVVMATEKALEDYANLKDWTIDTSSSGVMTVALDQAIRNQEEIIVTGWSPHWKFAKHKLKYLDDPKNSFGGEESINTIVRQGLKDDLPEVYQVLANFQWEEQDMEEVMLQINKGEDPEVAAKNWIAKNPTKVAKWKE</sequence>
<feature type="chain" id="PRO_5036814693" evidence="5">
    <location>
        <begin position="33"/>
        <end position="291"/>
    </location>
</feature>
<name>A0A940SWT4_9ENTE</name>
<keyword evidence="8" id="KW-1185">Reference proteome</keyword>
<evidence type="ECO:0000313" key="8">
    <source>
        <dbReference type="Proteomes" id="UP000674938"/>
    </source>
</evidence>
<evidence type="ECO:0000256" key="1">
    <source>
        <dbReference type="ARBA" id="ARBA00004236"/>
    </source>
</evidence>
<evidence type="ECO:0000259" key="6">
    <source>
        <dbReference type="Pfam" id="PF04069"/>
    </source>
</evidence>
<comment type="subcellular location">
    <subcellularLocation>
        <location evidence="1">Cell membrane</location>
    </subcellularLocation>
</comment>
<evidence type="ECO:0000256" key="2">
    <source>
        <dbReference type="ARBA" id="ARBA00022448"/>
    </source>
</evidence>
<keyword evidence="2" id="KW-0813">Transport</keyword>
<feature type="domain" description="ABC-type glycine betaine transport system substrate-binding" evidence="6">
    <location>
        <begin position="40"/>
        <end position="281"/>
    </location>
</feature>
<protein>
    <submittedName>
        <fullName evidence="7">Glycine betaine ABC transporter substrate-binding protein</fullName>
    </submittedName>
</protein>
<keyword evidence="4" id="KW-0472">Membrane</keyword>
<gene>
    <name evidence="7" type="ORF">I6N95_11755</name>
</gene>
<dbReference type="GO" id="GO:0015871">
    <property type="term" value="P:choline transport"/>
    <property type="evidence" value="ECO:0007669"/>
    <property type="project" value="TreeGrafter"/>
</dbReference>